<gene>
    <name evidence="2" type="ORF">ACFSGJ_04030</name>
</gene>
<evidence type="ECO:0000313" key="2">
    <source>
        <dbReference type="EMBL" id="MFD1911380.1"/>
    </source>
</evidence>
<name>A0ABW4S1A5_9RHOB</name>
<evidence type="ECO:0000256" key="1">
    <source>
        <dbReference type="SAM" id="Phobius"/>
    </source>
</evidence>
<keyword evidence="1" id="KW-0812">Transmembrane</keyword>
<feature type="transmembrane region" description="Helical" evidence="1">
    <location>
        <begin position="51"/>
        <end position="73"/>
    </location>
</feature>
<dbReference type="RefSeq" id="WP_390259711.1">
    <property type="nucleotide sequence ID" value="NZ_JBHUGH010000003.1"/>
</dbReference>
<evidence type="ECO:0000313" key="3">
    <source>
        <dbReference type="Proteomes" id="UP001597353"/>
    </source>
</evidence>
<feature type="transmembrane region" description="Helical" evidence="1">
    <location>
        <begin position="20"/>
        <end position="45"/>
    </location>
</feature>
<dbReference type="EMBL" id="JBHUGH010000003">
    <property type="protein sequence ID" value="MFD1911380.1"/>
    <property type="molecule type" value="Genomic_DNA"/>
</dbReference>
<comment type="caution">
    <text evidence="2">The sequence shown here is derived from an EMBL/GenBank/DDBJ whole genome shotgun (WGS) entry which is preliminary data.</text>
</comment>
<sequence>MMIPSPQLIKDRAARTAKQIFLSVMGALMALVGLGFLISALWIYLARLEGSLFASLAVGVIFVLLAGILFLLGKLAGRPPRVRATPRGNAYYDPRVGADPYAPPRGEYPPLLEAFIFGLNTASRMRRRRR</sequence>
<dbReference type="Pfam" id="PF07332">
    <property type="entry name" value="Phage_holin_3_6"/>
    <property type="match status" value="1"/>
</dbReference>
<organism evidence="2 3">
    <name type="scientific">Halodurantibacterium flavum</name>
    <dbReference type="NCBI Taxonomy" id="1382802"/>
    <lineage>
        <taxon>Bacteria</taxon>
        <taxon>Pseudomonadati</taxon>
        <taxon>Pseudomonadota</taxon>
        <taxon>Alphaproteobacteria</taxon>
        <taxon>Rhodobacterales</taxon>
        <taxon>Paracoccaceae</taxon>
        <taxon>Halodurantibacterium</taxon>
    </lineage>
</organism>
<keyword evidence="1" id="KW-0472">Membrane</keyword>
<keyword evidence="3" id="KW-1185">Reference proteome</keyword>
<keyword evidence="1" id="KW-1133">Transmembrane helix</keyword>
<proteinExistence type="predicted"/>
<reference evidence="3" key="1">
    <citation type="journal article" date="2019" name="Int. J. Syst. Evol. Microbiol.">
        <title>The Global Catalogue of Microorganisms (GCM) 10K type strain sequencing project: providing services to taxonomists for standard genome sequencing and annotation.</title>
        <authorList>
            <consortium name="The Broad Institute Genomics Platform"/>
            <consortium name="The Broad Institute Genome Sequencing Center for Infectious Disease"/>
            <person name="Wu L."/>
            <person name="Ma J."/>
        </authorList>
    </citation>
    <scope>NUCLEOTIDE SEQUENCE [LARGE SCALE GENOMIC DNA]</scope>
    <source>
        <strain evidence="3">CGMCC 4.7242</strain>
    </source>
</reference>
<dbReference type="Proteomes" id="UP001597353">
    <property type="component" value="Unassembled WGS sequence"/>
</dbReference>
<protein>
    <submittedName>
        <fullName evidence="2">Phage holin family protein</fullName>
    </submittedName>
</protein>
<dbReference type="InterPro" id="IPR009937">
    <property type="entry name" value="Phage_holin_3_6"/>
</dbReference>
<accession>A0ABW4S1A5</accession>